<organism evidence="1 2">
    <name type="scientific">Caenorhabditis japonica</name>
    <dbReference type="NCBI Taxonomy" id="281687"/>
    <lineage>
        <taxon>Eukaryota</taxon>
        <taxon>Metazoa</taxon>
        <taxon>Ecdysozoa</taxon>
        <taxon>Nematoda</taxon>
        <taxon>Chromadorea</taxon>
        <taxon>Rhabditida</taxon>
        <taxon>Rhabditina</taxon>
        <taxon>Rhabditomorpha</taxon>
        <taxon>Rhabditoidea</taxon>
        <taxon>Rhabditidae</taxon>
        <taxon>Peloderinae</taxon>
        <taxon>Caenorhabditis</taxon>
    </lineage>
</organism>
<dbReference type="Proteomes" id="UP000005237">
    <property type="component" value="Unassembled WGS sequence"/>
</dbReference>
<evidence type="ECO:0000313" key="2">
    <source>
        <dbReference type="Proteomes" id="UP000005237"/>
    </source>
</evidence>
<accession>A0A8R1ET98</accession>
<reference evidence="2" key="1">
    <citation type="submission" date="2010-08" db="EMBL/GenBank/DDBJ databases">
        <authorList>
            <consortium name="Caenorhabditis japonica Sequencing Consortium"/>
            <person name="Wilson R.K."/>
        </authorList>
    </citation>
    <scope>NUCLEOTIDE SEQUENCE [LARGE SCALE GENOMIC DNA]</scope>
    <source>
        <strain evidence="2">DF5081</strain>
    </source>
</reference>
<sequence>MIDHHGSGYKPNYFKWNGTEIWMWQILEEEEEHDGTEQIWFYQSRFKVIEGPVVVVKLHACRCRQPPTESTVTTKQIVDVGMYSRRNQWQELLMGYCR</sequence>
<dbReference type="AlphaFoldDB" id="A0A8R1ET98"/>
<dbReference type="EnsemblMetazoa" id="CJA41475.1">
    <property type="protein sequence ID" value="CJA41475.1"/>
    <property type="gene ID" value="WBGene00217323"/>
</dbReference>
<reference evidence="1" key="2">
    <citation type="submission" date="2022-06" db="UniProtKB">
        <authorList>
            <consortium name="EnsemblMetazoa"/>
        </authorList>
    </citation>
    <scope>IDENTIFICATION</scope>
    <source>
        <strain evidence="1">DF5081</strain>
    </source>
</reference>
<keyword evidence="2" id="KW-1185">Reference proteome</keyword>
<evidence type="ECO:0000313" key="1">
    <source>
        <dbReference type="EnsemblMetazoa" id="CJA41475.1"/>
    </source>
</evidence>
<proteinExistence type="predicted"/>
<protein>
    <submittedName>
        <fullName evidence="1">Uncharacterized protein</fullName>
    </submittedName>
</protein>
<name>A0A8R1ET98_CAEJA</name>